<evidence type="ECO:0000256" key="11">
    <source>
        <dbReference type="ARBA" id="ARBA00026144"/>
    </source>
</evidence>
<evidence type="ECO:0000256" key="1">
    <source>
        <dbReference type="ARBA" id="ARBA00013184"/>
    </source>
</evidence>
<feature type="chain" id="PRO_5047122786" description="N-alpha-acetyltransferase 60" evidence="15">
    <location>
        <begin position="20"/>
        <end position="1744"/>
    </location>
</feature>
<feature type="compositionally biased region" description="Polar residues" evidence="14">
    <location>
        <begin position="1577"/>
        <end position="1586"/>
    </location>
</feature>
<keyword evidence="17" id="KW-0645">Protease</keyword>
<dbReference type="SUPFAM" id="SSF49785">
    <property type="entry name" value="Galactose-binding domain-like"/>
    <property type="match status" value="1"/>
</dbReference>
<evidence type="ECO:0000256" key="9">
    <source>
        <dbReference type="ARBA" id="ARBA00025774"/>
    </source>
</evidence>
<protein>
    <recommendedName>
        <fullName evidence="11">N-alpha-acetyltransferase 60</fullName>
        <ecNumber evidence="10">2.3.1.259</ecNumber>
        <ecNumber evidence="1">2.3.1.48</ecNumber>
    </recommendedName>
</protein>
<evidence type="ECO:0000256" key="2">
    <source>
        <dbReference type="ARBA" id="ARBA00022679"/>
    </source>
</evidence>
<keyword evidence="2" id="KW-0808">Transferase</keyword>
<feature type="compositionally biased region" description="Low complexity" evidence="14">
    <location>
        <begin position="1587"/>
        <end position="1607"/>
    </location>
</feature>
<feature type="region of interest" description="Disordered" evidence="14">
    <location>
        <begin position="1417"/>
        <end position="1444"/>
    </location>
</feature>
<keyword evidence="6" id="KW-0156">Chromatin regulator</keyword>
<dbReference type="EMBL" id="CAXAMM010001143">
    <property type="protein sequence ID" value="CAK8990731.1"/>
    <property type="molecule type" value="Genomic_DNA"/>
</dbReference>
<comment type="catalytic activity">
    <reaction evidence="13">
        <text>N-terminal L-methionyl-[transmembrane protein] + acetyl-CoA = N-terminal N(alpha)-acetyl-L-methionyl-[transmembrane protein] + CoA + H(+)</text>
        <dbReference type="Rhea" id="RHEA:50604"/>
        <dbReference type="Rhea" id="RHEA-COMP:12745"/>
        <dbReference type="Rhea" id="RHEA-COMP:12746"/>
        <dbReference type="ChEBI" id="CHEBI:15378"/>
        <dbReference type="ChEBI" id="CHEBI:57287"/>
        <dbReference type="ChEBI" id="CHEBI:57288"/>
        <dbReference type="ChEBI" id="CHEBI:64731"/>
        <dbReference type="ChEBI" id="CHEBI:133414"/>
        <dbReference type="EC" id="2.3.1.259"/>
    </reaction>
</comment>
<evidence type="ECO:0000256" key="13">
    <source>
        <dbReference type="ARBA" id="ARBA00048848"/>
    </source>
</evidence>
<dbReference type="Pfam" id="PF00583">
    <property type="entry name" value="Acetyltransf_1"/>
    <property type="match status" value="1"/>
</dbReference>
<dbReference type="PANTHER" id="PTHR14744:SF15">
    <property type="entry name" value="N-ALPHA-ACETYLTRANSFERASE 60"/>
    <property type="match status" value="1"/>
</dbReference>
<dbReference type="InterPro" id="IPR029463">
    <property type="entry name" value="Lys_MEP"/>
</dbReference>
<evidence type="ECO:0000256" key="4">
    <source>
        <dbReference type="ARBA" id="ARBA00022829"/>
    </source>
</evidence>
<comment type="caution">
    <text evidence="17">The sequence shown here is derived from an EMBL/GenBank/DDBJ whole genome shotgun (WGS) entry which is preliminary data.</text>
</comment>
<dbReference type="InterPro" id="IPR008979">
    <property type="entry name" value="Galactose-bd-like_sf"/>
</dbReference>
<dbReference type="EC" id="2.3.1.259" evidence="10"/>
<feature type="signal peptide" evidence="15">
    <location>
        <begin position="1"/>
        <end position="19"/>
    </location>
</feature>
<organism evidence="17 18">
    <name type="scientific">Durusdinium trenchii</name>
    <dbReference type="NCBI Taxonomy" id="1381693"/>
    <lineage>
        <taxon>Eukaryota</taxon>
        <taxon>Sar</taxon>
        <taxon>Alveolata</taxon>
        <taxon>Dinophyceae</taxon>
        <taxon>Suessiales</taxon>
        <taxon>Symbiodiniaceae</taxon>
        <taxon>Durusdinium</taxon>
    </lineage>
</organism>
<feature type="region of interest" description="Disordered" evidence="14">
    <location>
        <begin position="1574"/>
        <end position="1613"/>
    </location>
</feature>
<dbReference type="InterPro" id="IPR016181">
    <property type="entry name" value="Acyl_CoA_acyltransferase"/>
</dbReference>
<feature type="region of interest" description="Disordered" evidence="14">
    <location>
        <begin position="496"/>
        <end position="544"/>
    </location>
</feature>
<evidence type="ECO:0000256" key="5">
    <source>
        <dbReference type="ARBA" id="ARBA00022837"/>
    </source>
</evidence>
<keyword evidence="3" id="KW-0479">Metal-binding</keyword>
<keyword evidence="7" id="KW-1015">Disulfide bond</keyword>
<evidence type="ECO:0000256" key="15">
    <source>
        <dbReference type="SAM" id="SignalP"/>
    </source>
</evidence>
<evidence type="ECO:0000256" key="7">
    <source>
        <dbReference type="ARBA" id="ARBA00023157"/>
    </source>
</evidence>
<evidence type="ECO:0000313" key="17">
    <source>
        <dbReference type="EMBL" id="CAK8990731.1"/>
    </source>
</evidence>
<dbReference type="GO" id="GO:0008233">
    <property type="term" value="F:peptidase activity"/>
    <property type="evidence" value="ECO:0007669"/>
    <property type="project" value="UniProtKB-KW"/>
</dbReference>
<sequence length="1744" mass="189286">MKGALAALAALAAVGAASGGGLKSAVQQAMLQADDDQEAFPAGLDGAAGKFQLKLEMDGDCEADVSLTNGDDREHFVLMWDSPFENPILNKVLRGADGSAEVEYAGPIAEHGQSAIDEASVRTMAAGASVTNKINLCELLHFKTAGTHRVEAFMDLMLIPVENSDELASALADDLTEGDTVQHVLVSNAVEVTRQEATAMLEEHEESTQGNVYYGGIKYVGCSESRRRETHAALVMVRKQIPLTRGEMPGGTFYDGGDTAEASKWFGSSTRSQLVPVGAGFQRMSNAASGTGFEFHCRSDCESRVLAYVYPSRTSTKPIYMCDLLYKYGTRTIAKTISHEFSHFNDLGNTDDVAYGTTAVKNLARDDPAAARRNADNWEHAADCLVDGNLCLLGTSCKNCCSHKHAYWFSKAFTACGSEPCWGNGKVCGLGTTCKKWTQECCVRQAMLKADDEQESFPAGLDGDHTLAITASTTLSTRLIIIIILTTRWHCTDGTDVRTHARGGGPGPGQLRSSLPSVGKAARRVVLPEGSGGGRSSDERARRERRRLVRKTGINTMVMPGRSKVWKAAAAVTATAVALSGYADAVSLDVRDMNGQKTMLEVDNQGKMKAAAGLEHLEEEAAELVQLTEMLERGESDEEVETFNAMEMEEEEDYGGMEMDASFGGLEMGDKIEDMPMTGEEASALDFEAMEMESATNEDFFPNIKFPLPKLPTIPSASVLKIVLPGNGKILTLCEVVAMSSTGTKLNLFGSKQSSDYRSNTGAAQAHDGNTAQRWNWSSNRCTHTNTESNPYWQASMLGTPKTIKIYNRMDCCTSRILGAKVYLGGNLIYTIGTVQPIYTITVGGSRGGMIPTPPPIPATPKPGATCSLTNAEKNKKMLGETETNAKTCSDGIGVASTVVSTAKTSVSVIEKATGVADRLVNKISSALSKISSALNKVAPLAKAIPGYGKIISMAIKGFSAFTKALAKVKTILNKVYDMFKKFLSGLEKAATVLKTSKYGTLALSKASGLAETAVSSVITCVKTTGACTDDDALEIVSTAAYPNVVVQHGAMKGCATVFNAIKSALQKVADALKSAIMDAIAKVLEAVEKVLTPIIDAIQKIIDAINKALTEAQCCVLPYASQVIGKTLSNAIDLVSCPVDGLFDALFKEVEKLVSTVKNNIMVLIKNLIKPILNLMRKATIQLPELSWKSEKCRLGKPSLSMKTVNPFQDILDYPFPSETQSITFSPNVLGNIKQQCSDALKAFNKDMFDDCCVALKGYLNDGDFCDPTGNVPYKRCTMCRNGDFEFWVHKFHTACGQQPCLNDKTICALGTSCNDCCNGHSYWYSKASTRCGKEACWKDGAICALGTTCKACCNGNSYWAKKAFTACGHEPCWSDGAHCALGTTCKECCNKAGYWYGKAFTACGSEPCWRNKRQLRKHKHSDAAQPQPRGERAQQRRRPRQHVEAMIASQDRGGDSGLGSPSDDGCGDGDVVLTLDAPETAEASGGRIGEHSDGRSTHVRLEHQPQLSFDQLVASDVGAIRRLHEQVFPVSYNDKFYDDLAERKYRDQPLITMVVHIAGDDKRDWLLSAHRRNQQQEQETPNMGQQRAGQIQQHLQQQQQQQQQQQRRRHDSIDESVVGGILAQLRPLAADDSEQPVLAAESRRAGLTKGCYLLTLATAKILRRMGIASRLIQHAEQEATRDPACGVLYLHVITYNDAAIQFYEHHGFVRVRVLHDFYKIEGKLFDAFLYANRVWHSLGIFG</sequence>
<dbReference type="CDD" id="cd04301">
    <property type="entry name" value="NAT_SF"/>
    <property type="match status" value="1"/>
</dbReference>
<dbReference type="PROSITE" id="PS51186">
    <property type="entry name" value="GNAT"/>
    <property type="match status" value="1"/>
</dbReference>
<dbReference type="InterPro" id="IPR024079">
    <property type="entry name" value="MetalloPept_cat_dom_sf"/>
</dbReference>
<keyword evidence="8" id="KW-0012">Acyltransferase</keyword>
<dbReference type="SMART" id="SM00607">
    <property type="entry name" value="FTP"/>
    <property type="match status" value="1"/>
</dbReference>
<evidence type="ECO:0000256" key="3">
    <source>
        <dbReference type="ARBA" id="ARBA00022723"/>
    </source>
</evidence>
<evidence type="ECO:0000313" key="18">
    <source>
        <dbReference type="Proteomes" id="UP001642464"/>
    </source>
</evidence>
<evidence type="ECO:0000256" key="10">
    <source>
        <dbReference type="ARBA" id="ARBA00026111"/>
    </source>
</evidence>
<accession>A0ABP0HKJ6</accession>
<dbReference type="InterPro" id="IPR045141">
    <property type="entry name" value="NAA60-like"/>
</dbReference>
<dbReference type="SUPFAM" id="SSF55729">
    <property type="entry name" value="Acyl-CoA N-acyltransferases (Nat)"/>
    <property type="match status" value="1"/>
</dbReference>
<dbReference type="Gene3D" id="3.40.390.10">
    <property type="entry name" value="Collagenase (Catalytic Domain)"/>
    <property type="match status" value="1"/>
</dbReference>
<keyword evidence="4" id="KW-0159">Chromosome partition</keyword>
<dbReference type="SUPFAM" id="SSF55486">
    <property type="entry name" value="Metalloproteases ('zincins'), catalytic domain"/>
    <property type="match status" value="1"/>
</dbReference>
<keyword evidence="17" id="KW-0378">Hydrolase</keyword>
<proteinExistence type="inferred from homology"/>
<dbReference type="InterPro" id="IPR000182">
    <property type="entry name" value="GNAT_dom"/>
</dbReference>
<dbReference type="PANTHER" id="PTHR14744">
    <property type="entry name" value="N-ALPHA-ACETYLTRANSFERASE 60"/>
    <property type="match status" value="1"/>
</dbReference>
<evidence type="ECO:0000256" key="6">
    <source>
        <dbReference type="ARBA" id="ARBA00022853"/>
    </source>
</evidence>
<dbReference type="Pfam" id="PF14521">
    <property type="entry name" value="Aspzincin_M35"/>
    <property type="match status" value="1"/>
</dbReference>
<feature type="domain" description="N-acetyltransferase" evidence="16">
    <location>
        <begin position="1583"/>
        <end position="1737"/>
    </location>
</feature>
<dbReference type="Gene3D" id="3.40.630.30">
    <property type="match status" value="1"/>
</dbReference>
<dbReference type="SMART" id="SM01351">
    <property type="entry name" value="Aspzincin_M35"/>
    <property type="match status" value="1"/>
</dbReference>
<gene>
    <name evidence="17" type="ORF">SCF082_LOCUS2358</name>
</gene>
<evidence type="ECO:0000256" key="12">
    <source>
        <dbReference type="ARBA" id="ARBA00048017"/>
    </source>
</evidence>
<dbReference type="Gene3D" id="2.60.40.2970">
    <property type="match status" value="1"/>
</dbReference>
<dbReference type="Gene3D" id="2.60.120.260">
    <property type="entry name" value="Galactose-binding domain-like"/>
    <property type="match status" value="1"/>
</dbReference>
<dbReference type="Proteomes" id="UP001642464">
    <property type="component" value="Unassembled WGS sequence"/>
</dbReference>
<keyword evidence="15" id="KW-0732">Signal</keyword>
<dbReference type="GO" id="GO:0006508">
    <property type="term" value="P:proteolysis"/>
    <property type="evidence" value="ECO:0007669"/>
    <property type="project" value="UniProtKB-KW"/>
</dbReference>
<evidence type="ECO:0000259" key="16">
    <source>
        <dbReference type="PROSITE" id="PS51186"/>
    </source>
</evidence>
<comment type="catalytic activity">
    <reaction evidence="12">
        <text>L-lysyl-[protein] + acetyl-CoA = N(6)-acetyl-L-lysyl-[protein] + CoA + H(+)</text>
        <dbReference type="Rhea" id="RHEA:45948"/>
        <dbReference type="Rhea" id="RHEA-COMP:9752"/>
        <dbReference type="Rhea" id="RHEA-COMP:10731"/>
        <dbReference type="ChEBI" id="CHEBI:15378"/>
        <dbReference type="ChEBI" id="CHEBI:29969"/>
        <dbReference type="ChEBI" id="CHEBI:57287"/>
        <dbReference type="ChEBI" id="CHEBI:57288"/>
        <dbReference type="ChEBI" id="CHEBI:61930"/>
        <dbReference type="EC" id="2.3.1.48"/>
    </reaction>
</comment>
<evidence type="ECO:0000256" key="14">
    <source>
        <dbReference type="SAM" id="MobiDB-lite"/>
    </source>
</evidence>
<dbReference type="InterPro" id="IPR006585">
    <property type="entry name" value="FTP1"/>
</dbReference>
<comment type="similarity">
    <text evidence="9">Belongs to the acetyltransferase family. NAA60 subfamily.</text>
</comment>
<reference evidence="17 18" key="1">
    <citation type="submission" date="2024-02" db="EMBL/GenBank/DDBJ databases">
        <authorList>
            <person name="Chen Y."/>
            <person name="Shah S."/>
            <person name="Dougan E. K."/>
            <person name="Thang M."/>
            <person name="Chan C."/>
        </authorList>
    </citation>
    <scope>NUCLEOTIDE SEQUENCE [LARGE SCALE GENOMIC DNA]</scope>
</reference>
<dbReference type="SUPFAM" id="SSF48371">
    <property type="entry name" value="ARM repeat"/>
    <property type="match status" value="1"/>
</dbReference>
<evidence type="ECO:0000256" key="8">
    <source>
        <dbReference type="ARBA" id="ARBA00023315"/>
    </source>
</evidence>
<dbReference type="EC" id="2.3.1.48" evidence="1"/>
<name>A0ABP0HKJ6_9DINO</name>
<keyword evidence="5" id="KW-0106">Calcium</keyword>
<keyword evidence="18" id="KW-1185">Reference proteome</keyword>
<dbReference type="InterPro" id="IPR016024">
    <property type="entry name" value="ARM-type_fold"/>
</dbReference>